<organism evidence="1 2">
    <name type="scientific">Sphingosinicella xenopeptidilytica</name>
    <dbReference type="NCBI Taxonomy" id="364098"/>
    <lineage>
        <taxon>Bacteria</taxon>
        <taxon>Pseudomonadati</taxon>
        <taxon>Pseudomonadota</taxon>
        <taxon>Alphaproteobacteria</taxon>
        <taxon>Sphingomonadales</taxon>
        <taxon>Sphingosinicellaceae</taxon>
        <taxon>Sphingosinicella</taxon>
    </lineage>
</organism>
<evidence type="ECO:0000313" key="1">
    <source>
        <dbReference type="EMBL" id="MFD0848225.1"/>
    </source>
</evidence>
<protein>
    <recommendedName>
        <fullName evidence="3">Lysis protein</fullName>
    </recommendedName>
</protein>
<proteinExistence type="predicted"/>
<evidence type="ECO:0008006" key="3">
    <source>
        <dbReference type="Google" id="ProtNLM"/>
    </source>
</evidence>
<evidence type="ECO:0000313" key="2">
    <source>
        <dbReference type="Proteomes" id="UP001597124"/>
    </source>
</evidence>
<dbReference type="EMBL" id="JBHTIK010000004">
    <property type="protein sequence ID" value="MFD0848225.1"/>
    <property type="molecule type" value="Genomic_DNA"/>
</dbReference>
<sequence length="167" mass="18657">MPHRPLIVRHWREIAVGGVLLTLAAVCWYRGERIDTLEAKLAAEQSRYEQQVSDYRAAYQTAVANAHAAARFVEVQQERITHEVSADYQARLADVRARYQRLLAEAKADSRDAGTPDLPGVSDATCRVNAGPTYCGLSLEARLVATEQALQLDALQNWIRKQVAVER</sequence>
<keyword evidence="2" id="KW-1185">Reference proteome</keyword>
<comment type="caution">
    <text evidence="1">The sequence shown here is derived from an EMBL/GenBank/DDBJ whole genome shotgun (WGS) entry which is preliminary data.</text>
</comment>
<accession>A0ABW3C1N7</accession>
<reference evidence="2" key="1">
    <citation type="journal article" date="2019" name="Int. J. Syst. Evol. Microbiol.">
        <title>The Global Catalogue of Microorganisms (GCM) 10K type strain sequencing project: providing services to taxonomists for standard genome sequencing and annotation.</title>
        <authorList>
            <consortium name="The Broad Institute Genomics Platform"/>
            <consortium name="The Broad Institute Genome Sequencing Center for Infectious Disease"/>
            <person name="Wu L."/>
            <person name="Ma J."/>
        </authorList>
    </citation>
    <scope>NUCLEOTIDE SEQUENCE [LARGE SCALE GENOMIC DNA]</scope>
    <source>
        <strain evidence="2">CCUG 52537</strain>
    </source>
</reference>
<dbReference type="RefSeq" id="WP_381488626.1">
    <property type="nucleotide sequence ID" value="NZ_JBHTIK010000004.1"/>
</dbReference>
<name>A0ABW3C1N7_SPHXN</name>
<dbReference type="Proteomes" id="UP001597124">
    <property type="component" value="Unassembled WGS sequence"/>
</dbReference>
<gene>
    <name evidence="1" type="ORF">ACFQ00_07815</name>
</gene>